<dbReference type="AlphaFoldDB" id="A0ABC8YTK7"/>
<dbReference type="EMBL" id="OZ075127">
    <property type="protein sequence ID" value="CAL4947323.1"/>
    <property type="molecule type" value="Genomic_DNA"/>
</dbReference>
<reference evidence="2" key="1">
    <citation type="submission" date="2024-06" db="EMBL/GenBank/DDBJ databases">
        <authorList>
            <person name="Ryan C."/>
        </authorList>
    </citation>
    <scope>NUCLEOTIDE SEQUENCE [LARGE SCALE GENOMIC DNA]</scope>
</reference>
<dbReference type="Proteomes" id="UP001497457">
    <property type="component" value="Chromosome 17b"/>
</dbReference>
<dbReference type="PANTHER" id="PTHR36809">
    <property type="entry name" value="TRANSMEMBRANE PROTEIN"/>
    <property type="match status" value="1"/>
</dbReference>
<gene>
    <name evidence="1" type="ORF">URODEC1_LOCUS36682</name>
</gene>
<sequence>MVTTDKLTLIFIVGIKASRGGVWIPRPPQNHGRNGRSQLARTTTLHLTSCGEPERHARESLPAAQQQKLVVVAMQARAYPACLPGPAGAGCGRSGLLSSTCSVGRRTPAGRGHAASVRAVDGASAAAAVAVAADAAQLPPPQITWQIVVGAVAGVTPFVVAGVEFSKRIFAQKKCEVCGGSGLVMKKDYYVRCQGCGGFLPWQSWRRFFTG</sequence>
<reference evidence="1 2" key="2">
    <citation type="submission" date="2024-10" db="EMBL/GenBank/DDBJ databases">
        <authorList>
            <person name="Ryan C."/>
        </authorList>
    </citation>
    <scope>NUCLEOTIDE SEQUENCE [LARGE SCALE GENOMIC DNA]</scope>
</reference>
<name>A0ABC8YTK7_9POAL</name>
<organism evidence="1 2">
    <name type="scientific">Urochloa decumbens</name>
    <dbReference type="NCBI Taxonomy" id="240449"/>
    <lineage>
        <taxon>Eukaryota</taxon>
        <taxon>Viridiplantae</taxon>
        <taxon>Streptophyta</taxon>
        <taxon>Embryophyta</taxon>
        <taxon>Tracheophyta</taxon>
        <taxon>Spermatophyta</taxon>
        <taxon>Magnoliopsida</taxon>
        <taxon>Liliopsida</taxon>
        <taxon>Poales</taxon>
        <taxon>Poaceae</taxon>
        <taxon>PACMAD clade</taxon>
        <taxon>Panicoideae</taxon>
        <taxon>Panicodae</taxon>
        <taxon>Paniceae</taxon>
        <taxon>Melinidinae</taxon>
        <taxon>Urochloa</taxon>
    </lineage>
</organism>
<proteinExistence type="predicted"/>
<keyword evidence="2" id="KW-1185">Reference proteome</keyword>
<evidence type="ECO:0000313" key="2">
    <source>
        <dbReference type="Proteomes" id="UP001497457"/>
    </source>
</evidence>
<dbReference type="PANTHER" id="PTHR36809:SF1">
    <property type="entry name" value="TRANSMEMBRANE PROTEIN"/>
    <property type="match status" value="1"/>
</dbReference>
<protein>
    <recommendedName>
        <fullName evidence="3">Viral late gene transcription factor 3 zinc ribbon domain-containing protein</fullName>
    </recommendedName>
</protein>
<accession>A0ABC8YTK7</accession>
<evidence type="ECO:0008006" key="3">
    <source>
        <dbReference type="Google" id="ProtNLM"/>
    </source>
</evidence>
<evidence type="ECO:0000313" key="1">
    <source>
        <dbReference type="EMBL" id="CAL4947323.1"/>
    </source>
</evidence>